<organism evidence="1 2">
    <name type="scientific">Crucibulum laeve</name>
    <dbReference type="NCBI Taxonomy" id="68775"/>
    <lineage>
        <taxon>Eukaryota</taxon>
        <taxon>Fungi</taxon>
        <taxon>Dikarya</taxon>
        <taxon>Basidiomycota</taxon>
        <taxon>Agaricomycotina</taxon>
        <taxon>Agaricomycetes</taxon>
        <taxon>Agaricomycetidae</taxon>
        <taxon>Agaricales</taxon>
        <taxon>Agaricineae</taxon>
        <taxon>Nidulariaceae</taxon>
        <taxon>Crucibulum</taxon>
    </lineage>
</organism>
<dbReference type="OrthoDB" id="3143640at2759"/>
<dbReference type="Proteomes" id="UP000308652">
    <property type="component" value="Unassembled WGS sequence"/>
</dbReference>
<evidence type="ECO:0000313" key="1">
    <source>
        <dbReference type="EMBL" id="TFK41158.1"/>
    </source>
</evidence>
<reference evidence="1 2" key="1">
    <citation type="journal article" date="2019" name="Nat. Ecol. Evol.">
        <title>Megaphylogeny resolves global patterns of mushroom evolution.</title>
        <authorList>
            <person name="Varga T."/>
            <person name="Krizsan K."/>
            <person name="Foldi C."/>
            <person name="Dima B."/>
            <person name="Sanchez-Garcia M."/>
            <person name="Sanchez-Ramirez S."/>
            <person name="Szollosi G.J."/>
            <person name="Szarkandi J.G."/>
            <person name="Papp V."/>
            <person name="Albert L."/>
            <person name="Andreopoulos W."/>
            <person name="Angelini C."/>
            <person name="Antonin V."/>
            <person name="Barry K.W."/>
            <person name="Bougher N.L."/>
            <person name="Buchanan P."/>
            <person name="Buyck B."/>
            <person name="Bense V."/>
            <person name="Catcheside P."/>
            <person name="Chovatia M."/>
            <person name="Cooper J."/>
            <person name="Damon W."/>
            <person name="Desjardin D."/>
            <person name="Finy P."/>
            <person name="Geml J."/>
            <person name="Haridas S."/>
            <person name="Hughes K."/>
            <person name="Justo A."/>
            <person name="Karasinski D."/>
            <person name="Kautmanova I."/>
            <person name="Kiss B."/>
            <person name="Kocsube S."/>
            <person name="Kotiranta H."/>
            <person name="LaButti K.M."/>
            <person name="Lechner B.E."/>
            <person name="Liimatainen K."/>
            <person name="Lipzen A."/>
            <person name="Lukacs Z."/>
            <person name="Mihaltcheva S."/>
            <person name="Morgado L.N."/>
            <person name="Niskanen T."/>
            <person name="Noordeloos M.E."/>
            <person name="Ohm R.A."/>
            <person name="Ortiz-Santana B."/>
            <person name="Ovrebo C."/>
            <person name="Racz N."/>
            <person name="Riley R."/>
            <person name="Savchenko A."/>
            <person name="Shiryaev A."/>
            <person name="Soop K."/>
            <person name="Spirin V."/>
            <person name="Szebenyi C."/>
            <person name="Tomsovsky M."/>
            <person name="Tulloss R.E."/>
            <person name="Uehling J."/>
            <person name="Grigoriev I.V."/>
            <person name="Vagvolgyi C."/>
            <person name="Papp T."/>
            <person name="Martin F.M."/>
            <person name="Miettinen O."/>
            <person name="Hibbett D.S."/>
            <person name="Nagy L.G."/>
        </authorList>
    </citation>
    <scope>NUCLEOTIDE SEQUENCE [LARGE SCALE GENOMIC DNA]</scope>
    <source>
        <strain evidence="1 2">CBS 166.37</strain>
    </source>
</reference>
<dbReference type="EMBL" id="ML213595">
    <property type="protein sequence ID" value="TFK41158.1"/>
    <property type="molecule type" value="Genomic_DNA"/>
</dbReference>
<keyword evidence="2" id="KW-1185">Reference proteome</keyword>
<dbReference type="AlphaFoldDB" id="A0A5C3MBH1"/>
<gene>
    <name evidence="1" type="ORF">BDQ12DRAFT_427511</name>
</gene>
<proteinExistence type="predicted"/>
<protein>
    <submittedName>
        <fullName evidence="1">Uncharacterized protein</fullName>
    </submittedName>
</protein>
<evidence type="ECO:0000313" key="2">
    <source>
        <dbReference type="Proteomes" id="UP000308652"/>
    </source>
</evidence>
<name>A0A5C3MBH1_9AGAR</name>
<sequence length="179" mass="19777">MVVCIRERILDSPFYQYSSCFTCIMMISLLPNSALVGSNEQPKLHLNELGTLRDAVEPFTKLLLILRSGRPSIRLHCTIPTWSSSTDTCLDLHDLNDLRSRFLLFIHDILQSLRSSGILATYSLSPSSSSLSLVCALPPEAGACQIKPSDVEALQNARTNKRENVALVNLDFGPCLVIT</sequence>
<accession>A0A5C3MBH1</accession>